<proteinExistence type="inferred from homology"/>
<comment type="similarity">
    <text evidence="1">Belongs to the UPF0357 family.</text>
</comment>
<dbReference type="AlphaFoldDB" id="A0AAJ5YV90"/>
<keyword evidence="3" id="KW-0472">Membrane</keyword>
<accession>A0AAJ5YV90</accession>
<dbReference type="Proteomes" id="UP001219567">
    <property type="component" value="Chromosome 2"/>
</dbReference>
<dbReference type="PANTHER" id="PTHR28023:SF1">
    <property type="entry name" value="UPF0357 PROTEIN YCL012C"/>
    <property type="match status" value="1"/>
</dbReference>
<keyword evidence="3" id="KW-0812">Transmembrane</keyword>
<dbReference type="Pfam" id="PF09435">
    <property type="entry name" value="DUF2015"/>
    <property type="match status" value="1"/>
</dbReference>
<dbReference type="EMBL" id="CP119944">
    <property type="protein sequence ID" value="WFC99336.1"/>
    <property type="molecule type" value="Genomic_DNA"/>
</dbReference>
<protein>
    <submittedName>
        <fullName evidence="4">Uncharacterized protein</fullName>
    </submittedName>
</protein>
<feature type="transmembrane region" description="Helical" evidence="3">
    <location>
        <begin position="374"/>
        <end position="402"/>
    </location>
</feature>
<evidence type="ECO:0000256" key="3">
    <source>
        <dbReference type="SAM" id="Phobius"/>
    </source>
</evidence>
<organism evidence="4 5">
    <name type="scientific">Malassezia yamatoensis</name>
    <dbReference type="NCBI Taxonomy" id="253288"/>
    <lineage>
        <taxon>Eukaryota</taxon>
        <taxon>Fungi</taxon>
        <taxon>Dikarya</taxon>
        <taxon>Basidiomycota</taxon>
        <taxon>Ustilaginomycotina</taxon>
        <taxon>Malasseziomycetes</taxon>
        <taxon>Malasseziales</taxon>
        <taxon>Malasseziaceae</taxon>
        <taxon>Malassezia</taxon>
    </lineage>
</organism>
<gene>
    <name evidence="4" type="ORF">MYAM1_002080</name>
</gene>
<evidence type="ECO:0000256" key="1">
    <source>
        <dbReference type="ARBA" id="ARBA00008325"/>
    </source>
</evidence>
<dbReference type="InterPro" id="IPR018559">
    <property type="entry name" value="DUF2015"/>
</dbReference>
<keyword evidence="2" id="KW-0732">Signal</keyword>
<sequence>MSSTALSRQISVLTDTLRQQISLENTKDSDAFAPFLARHAPSYQRDTQALPSPSSTSWSQQTSEAIRQHKWHQVVFLTAQIITSEPDLDASLKNLVNLLQWWHLRLVTLWKLRCYSHAHTELMHIWGILDKVTEAEISFAVPFGLKVLRSQSLIMNGHPRVGVASLWQELTYCDQQVKQDTQTSLWSDRAMRIRLLLASTLVELHAYEAARHVLHPLEQTLLTKPSPLELHDAVCALHICRIHISMGSMPQAQCLLACAKQAPEAMYVMHDRAWQFLQDQPTKHNFEDFSKGDLSKPSQLSMNNLALANLNAISAFQAGDLIAGVDWLEHGLSTDPGKFSHSPGLLGNLLTFHAMGVNGHAADRRRIATQVTRVLWSLALGMDVFSLGASFVFLVLVLVAYWKRKWILAQLSEPTRHRIQAILGAEYSPLSRFDWNTAAEVGLTSALFDIEANIADGDTREGLDEHGMREVHRLMQEYNLVRNVY</sequence>
<name>A0AAJ5YV90_9BASI</name>
<keyword evidence="3" id="KW-1133">Transmembrane helix</keyword>
<keyword evidence="5" id="KW-1185">Reference proteome</keyword>
<evidence type="ECO:0000313" key="4">
    <source>
        <dbReference type="EMBL" id="WFC99336.1"/>
    </source>
</evidence>
<reference evidence="4 5" key="1">
    <citation type="submission" date="2023-03" db="EMBL/GenBank/DDBJ databases">
        <title>Mating type loci evolution in Malassezia.</title>
        <authorList>
            <person name="Coelho M.A."/>
        </authorList>
    </citation>
    <scope>NUCLEOTIDE SEQUENCE [LARGE SCALE GENOMIC DNA]</scope>
    <source>
        <strain evidence="4 5">CBS 9725</strain>
    </source>
</reference>
<evidence type="ECO:0000313" key="5">
    <source>
        <dbReference type="Proteomes" id="UP001219567"/>
    </source>
</evidence>
<evidence type="ECO:0000256" key="2">
    <source>
        <dbReference type="ARBA" id="ARBA00022729"/>
    </source>
</evidence>
<dbReference type="PANTHER" id="PTHR28023">
    <property type="entry name" value="UPF0357 PROTEIN YCL012C"/>
    <property type="match status" value="1"/>
</dbReference>